<dbReference type="InterPro" id="IPR050156">
    <property type="entry name" value="TC-AMP_synthase_SUA5"/>
</dbReference>
<organism evidence="14 15">
    <name type="scientific">Haloglomus irregulare</name>
    <dbReference type="NCBI Taxonomy" id="2234134"/>
    <lineage>
        <taxon>Archaea</taxon>
        <taxon>Methanobacteriati</taxon>
        <taxon>Methanobacteriota</taxon>
        <taxon>Stenosarchaea group</taxon>
        <taxon>Halobacteria</taxon>
        <taxon>Halobacteriales</taxon>
        <taxon>Natronomonadaceae</taxon>
        <taxon>Haloglomus</taxon>
    </lineage>
</organism>
<dbReference type="OrthoDB" id="39992at2157"/>
<dbReference type="FunCoup" id="A0A554MWL6">
    <property type="interactions" value="26"/>
</dbReference>
<keyword evidence="7" id="KW-0548">Nucleotidyltransferase</keyword>
<evidence type="ECO:0000313" key="15">
    <source>
        <dbReference type="Proteomes" id="UP000319894"/>
    </source>
</evidence>
<name>A0A554MWL6_9EURY</name>
<dbReference type="SUPFAM" id="SSF55821">
    <property type="entry name" value="YrdC/RibB"/>
    <property type="match status" value="1"/>
</dbReference>
<evidence type="ECO:0000313" key="14">
    <source>
        <dbReference type="EMBL" id="TSD09514.1"/>
    </source>
</evidence>
<dbReference type="EC" id="2.7.7.87" evidence="3"/>
<keyword evidence="9" id="KW-0067">ATP-binding</keyword>
<comment type="similarity">
    <text evidence="2">Belongs to the SUA5 family.</text>
</comment>
<reference evidence="14 15" key="1">
    <citation type="submission" date="2018-06" db="EMBL/GenBank/DDBJ databases">
        <title>Natronomonas sp. F16-60 a new haloarchaeon isolated from a solar saltern of Isla Cristina, Huelva, Spain.</title>
        <authorList>
            <person name="Duran-Viseras A."/>
            <person name="Sanchez-Porro C."/>
            <person name="Ventosa A."/>
        </authorList>
    </citation>
    <scope>NUCLEOTIDE SEQUENCE [LARGE SCALE GENOMIC DNA]</scope>
    <source>
        <strain evidence="14 15">F16-60</strain>
    </source>
</reference>
<dbReference type="InParanoid" id="A0A554MWL6"/>
<gene>
    <name evidence="14" type="ORF">DP107_15340</name>
</gene>
<evidence type="ECO:0000259" key="13">
    <source>
        <dbReference type="PROSITE" id="PS51163"/>
    </source>
</evidence>
<evidence type="ECO:0000256" key="3">
    <source>
        <dbReference type="ARBA" id="ARBA00012584"/>
    </source>
</evidence>
<keyword evidence="15" id="KW-1185">Reference proteome</keyword>
<keyword evidence="8" id="KW-0547">Nucleotide-binding</keyword>
<comment type="caution">
    <text evidence="14">The sequence shown here is derived from an EMBL/GenBank/DDBJ whole genome shotgun (WGS) entry which is preliminary data.</text>
</comment>
<dbReference type="InterPro" id="IPR006070">
    <property type="entry name" value="Sua5-like_dom"/>
</dbReference>
<dbReference type="GO" id="GO:0061710">
    <property type="term" value="F:L-threonylcarbamoyladenylate synthase"/>
    <property type="evidence" value="ECO:0007669"/>
    <property type="project" value="UniProtKB-EC"/>
</dbReference>
<dbReference type="RefSeq" id="WP_144263023.1">
    <property type="nucleotide sequence ID" value="NZ_QMDX01000012.1"/>
</dbReference>
<evidence type="ECO:0000256" key="9">
    <source>
        <dbReference type="ARBA" id="ARBA00022840"/>
    </source>
</evidence>
<dbReference type="GO" id="GO:0000049">
    <property type="term" value="F:tRNA binding"/>
    <property type="evidence" value="ECO:0007669"/>
    <property type="project" value="TreeGrafter"/>
</dbReference>
<evidence type="ECO:0000256" key="4">
    <source>
        <dbReference type="ARBA" id="ARBA00022490"/>
    </source>
</evidence>
<keyword evidence="5" id="KW-0808">Transferase</keyword>
<dbReference type="NCBIfam" id="TIGR00057">
    <property type="entry name" value="L-threonylcarbamoyladenylate synthase"/>
    <property type="match status" value="1"/>
</dbReference>
<feature type="domain" description="YrdC-like" evidence="13">
    <location>
        <begin position="8"/>
        <end position="190"/>
    </location>
</feature>
<evidence type="ECO:0000256" key="8">
    <source>
        <dbReference type="ARBA" id="ARBA00022741"/>
    </source>
</evidence>
<evidence type="ECO:0000256" key="11">
    <source>
        <dbReference type="ARBA" id="ARBA00048366"/>
    </source>
</evidence>
<comment type="catalytic activity">
    <reaction evidence="11">
        <text>L-threonine + hydrogencarbonate + ATP = L-threonylcarbamoyladenylate + diphosphate + H2O</text>
        <dbReference type="Rhea" id="RHEA:36407"/>
        <dbReference type="ChEBI" id="CHEBI:15377"/>
        <dbReference type="ChEBI" id="CHEBI:17544"/>
        <dbReference type="ChEBI" id="CHEBI:30616"/>
        <dbReference type="ChEBI" id="CHEBI:33019"/>
        <dbReference type="ChEBI" id="CHEBI:57926"/>
        <dbReference type="ChEBI" id="CHEBI:73682"/>
        <dbReference type="EC" id="2.7.7.87"/>
    </reaction>
</comment>
<dbReference type="EMBL" id="QMDX01000012">
    <property type="protein sequence ID" value="TSD09514.1"/>
    <property type="molecule type" value="Genomic_DNA"/>
</dbReference>
<evidence type="ECO:0000256" key="7">
    <source>
        <dbReference type="ARBA" id="ARBA00022695"/>
    </source>
</evidence>
<proteinExistence type="inferred from homology"/>
<comment type="subcellular location">
    <subcellularLocation>
        <location evidence="1">Cytoplasm</location>
    </subcellularLocation>
</comment>
<protein>
    <recommendedName>
        <fullName evidence="10">L-threonylcarbamoyladenylate synthase</fullName>
        <ecNumber evidence="3">2.7.7.87</ecNumber>
    </recommendedName>
    <alternativeName>
        <fullName evidence="10">L-threonylcarbamoyladenylate synthase</fullName>
    </alternativeName>
</protein>
<keyword evidence="6" id="KW-0819">tRNA processing</keyword>
<accession>A0A554MWL6</accession>
<sequence>MTARPVDDEAVRRAAVRLREGGLVVYPTETVYGLGADATDPEAIERVFAAKGRDREQPLSMAVPDLDAAAPYVDLTDRERAFAEAFLPGPVTLVAARTDRVPDTLVAGGDRVGIRVPDHDVPRRLAAAAERPVTSTSANLSGEGSARTVDGVSGSIRADAVVLDGGETPGGTGSTVVDVSAGVVHREGAAHEAVARWLAEHG</sequence>
<dbReference type="GO" id="GO:0003725">
    <property type="term" value="F:double-stranded RNA binding"/>
    <property type="evidence" value="ECO:0007669"/>
    <property type="project" value="InterPro"/>
</dbReference>
<dbReference type="GO" id="GO:0005737">
    <property type="term" value="C:cytoplasm"/>
    <property type="evidence" value="ECO:0007669"/>
    <property type="project" value="UniProtKB-SubCell"/>
</dbReference>
<evidence type="ECO:0000256" key="2">
    <source>
        <dbReference type="ARBA" id="ARBA00007663"/>
    </source>
</evidence>
<dbReference type="PROSITE" id="PS51163">
    <property type="entry name" value="YRDC"/>
    <property type="match status" value="1"/>
</dbReference>
<dbReference type="GO" id="GO:0008033">
    <property type="term" value="P:tRNA processing"/>
    <property type="evidence" value="ECO:0007669"/>
    <property type="project" value="UniProtKB-KW"/>
</dbReference>
<evidence type="ECO:0000256" key="10">
    <source>
        <dbReference type="ARBA" id="ARBA00029774"/>
    </source>
</evidence>
<evidence type="ECO:0000256" key="6">
    <source>
        <dbReference type="ARBA" id="ARBA00022694"/>
    </source>
</evidence>
<evidence type="ECO:0000256" key="5">
    <source>
        <dbReference type="ARBA" id="ARBA00022679"/>
    </source>
</evidence>
<dbReference type="PANTHER" id="PTHR17490:SF16">
    <property type="entry name" value="THREONYLCARBAMOYL-AMP SYNTHASE"/>
    <property type="match status" value="1"/>
</dbReference>
<dbReference type="PANTHER" id="PTHR17490">
    <property type="entry name" value="SUA5"/>
    <property type="match status" value="1"/>
</dbReference>
<dbReference type="InterPro" id="IPR017945">
    <property type="entry name" value="DHBP_synth_RibB-like_a/b_dom"/>
</dbReference>
<dbReference type="GO" id="GO:0006450">
    <property type="term" value="P:regulation of translational fidelity"/>
    <property type="evidence" value="ECO:0007669"/>
    <property type="project" value="TreeGrafter"/>
</dbReference>
<dbReference type="Proteomes" id="UP000319894">
    <property type="component" value="Unassembled WGS sequence"/>
</dbReference>
<feature type="region of interest" description="Disordered" evidence="12">
    <location>
        <begin position="127"/>
        <end position="151"/>
    </location>
</feature>
<feature type="compositionally biased region" description="Polar residues" evidence="12">
    <location>
        <begin position="133"/>
        <end position="142"/>
    </location>
</feature>
<dbReference type="AlphaFoldDB" id="A0A554MWL6"/>
<evidence type="ECO:0000256" key="1">
    <source>
        <dbReference type="ARBA" id="ARBA00004496"/>
    </source>
</evidence>
<keyword evidence="4" id="KW-0963">Cytoplasm</keyword>
<evidence type="ECO:0000256" key="12">
    <source>
        <dbReference type="SAM" id="MobiDB-lite"/>
    </source>
</evidence>
<dbReference type="Pfam" id="PF01300">
    <property type="entry name" value="Sua5_yciO_yrdC"/>
    <property type="match status" value="1"/>
</dbReference>
<dbReference type="GO" id="GO:0005524">
    <property type="term" value="F:ATP binding"/>
    <property type="evidence" value="ECO:0007669"/>
    <property type="project" value="UniProtKB-KW"/>
</dbReference>
<dbReference type="Gene3D" id="3.90.870.10">
    <property type="entry name" value="DHBP synthase"/>
    <property type="match status" value="1"/>
</dbReference>